<dbReference type="GO" id="GO:0046872">
    <property type="term" value="F:metal ion binding"/>
    <property type="evidence" value="ECO:0007669"/>
    <property type="project" value="UniProtKB-KW"/>
</dbReference>
<dbReference type="Gene3D" id="3.90.230.10">
    <property type="entry name" value="Creatinase/methionine aminopeptidase superfamily"/>
    <property type="match status" value="1"/>
</dbReference>
<dbReference type="InterPro" id="IPR001714">
    <property type="entry name" value="Pept_M24_MAP"/>
</dbReference>
<dbReference type="Proteomes" id="UP000199200">
    <property type="component" value="Unassembled WGS sequence"/>
</dbReference>
<accession>A0A1H6XSY3</accession>
<dbReference type="GO" id="GO:0008235">
    <property type="term" value="F:metalloexopeptidase activity"/>
    <property type="evidence" value="ECO:0007669"/>
    <property type="project" value="UniProtKB-ARBA"/>
</dbReference>
<evidence type="ECO:0000313" key="8">
    <source>
        <dbReference type="EMBL" id="SEJ32151.1"/>
    </source>
</evidence>
<keyword evidence="5" id="KW-0464">Manganese</keyword>
<dbReference type="Gene3D" id="3.40.350.10">
    <property type="entry name" value="Creatinase/prolidase N-terminal domain"/>
    <property type="match status" value="1"/>
</dbReference>
<evidence type="ECO:0000256" key="5">
    <source>
        <dbReference type="ARBA" id="ARBA00023211"/>
    </source>
</evidence>
<dbReference type="OrthoDB" id="9806388at2"/>
<evidence type="ECO:0000256" key="2">
    <source>
        <dbReference type="ARBA" id="ARBA00008766"/>
    </source>
</evidence>
<organism evidence="8 9">
    <name type="scientific">Bhargavaea ginsengi</name>
    <dbReference type="NCBI Taxonomy" id="426757"/>
    <lineage>
        <taxon>Bacteria</taxon>
        <taxon>Bacillati</taxon>
        <taxon>Bacillota</taxon>
        <taxon>Bacilli</taxon>
        <taxon>Bacillales</taxon>
        <taxon>Caryophanaceae</taxon>
        <taxon>Bhargavaea</taxon>
    </lineage>
</organism>
<name>A0A1H6XSY3_9BACL</name>
<evidence type="ECO:0000256" key="3">
    <source>
        <dbReference type="ARBA" id="ARBA00022723"/>
    </source>
</evidence>
<dbReference type="InterPro" id="IPR000587">
    <property type="entry name" value="Creatinase_N"/>
</dbReference>
<dbReference type="Pfam" id="PF01321">
    <property type="entry name" value="Creatinase_N"/>
    <property type="match status" value="1"/>
</dbReference>
<keyword evidence="9" id="KW-1185">Reference proteome</keyword>
<dbReference type="SUPFAM" id="SSF53092">
    <property type="entry name" value="Creatinase/prolidase N-terminal domain"/>
    <property type="match status" value="1"/>
</dbReference>
<feature type="domain" description="Creatinase N-terminal" evidence="7">
    <location>
        <begin position="4"/>
        <end position="137"/>
    </location>
</feature>
<dbReference type="PANTHER" id="PTHR46112">
    <property type="entry name" value="AMINOPEPTIDASE"/>
    <property type="match status" value="1"/>
</dbReference>
<dbReference type="STRING" id="426757.SAMN04488127_1619"/>
<protein>
    <submittedName>
        <fullName evidence="8">Xaa-Pro dipeptidase</fullName>
    </submittedName>
</protein>
<dbReference type="PRINTS" id="PR00599">
    <property type="entry name" value="MAPEPTIDASE"/>
</dbReference>
<evidence type="ECO:0000259" key="7">
    <source>
        <dbReference type="Pfam" id="PF01321"/>
    </source>
</evidence>
<keyword evidence="4" id="KW-0378">Hydrolase</keyword>
<sequence>MEKLKEIRSYMDENGIDTALITTPDNVFYLSGFKSNPHERLLAVAVFRDAEPFVIAPKMELPDVQAAGWTGDAVGHEDTDDAWEIVARSVKERGIAPSLIAIEKSHMNVERYERLRELYPEAAFTGLDSKLNAMRNIKDEAELEKLREAARLADYAVEVGCREIAEGKTELEILTAIEFEMKKKGVSHMSFDTMVLSGKKTASPHGKPGSRKIQKGDFILFDLGVVWEGYCSDITRTVAFGEPTAEMREIYETVRRAEQAAVEAVQPGIRAMDLDKTARDVITEAGYGEYFTHRLGHGLGISVHEFPSLHGSNEMELEEGMVFTIEPGIYHPEITGVRIEDDVVVTADGVEVLTQFPKELQIIG</sequence>
<keyword evidence="3" id="KW-0479">Metal-binding</keyword>
<dbReference type="RefSeq" id="WP_092051899.1">
    <property type="nucleotide sequence ID" value="NZ_FNZF01000002.1"/>
</dbReference>
<dbReference type="SUPFAM" id="SSF55920">
    <property type="entry name" value="Creatinase/aminopeptidase"/>
    <property type="match status" value="1"/>
</dbReference>
<evidence type="ECO:0000256" key="1">
    <source>
        <dbReference type="ARBA" id="ARBA00001936"/>
    </source>
</evidence>
<dbReference type="InterPro" id="IPR050659">
    <property type="entry name" value="Peptidase_M24B"/>
</dbReference>
<proteinExistence type="inferred from homology"/>
<dbReference type="InterPro" id="IPR001131">
    <property type="entry name" value="Peptidase_M24B_aminopep-P_CS"/>
</dbReference>
<dbReference type="InterPro" id="IPR036005">
    <property type="entry name" value="Creatinase/aminopeptidase-like"/>
</dbReference>
<dbReference type="FunFam" id="3.90.230.10:FF:000014">
    <property type="entry name" value="Aminopeptidase P family protein"/>
    <property type="match status" value="1"/>
</dbReference>
<dbReference type="AlphaFoldDB" id="A0A1H6XSY3"/>
<feature type="domain" description="Peptidase M24" evidence="6">
    <location>
        <begin position="144"/>
        <end position="347"/>
    </location>
</feature>
<evidence type="ECO:0000256" key="4">
    <source>
        <dbReference type="ARBA" id="ARBA00022801"/>
    </source>
</evidence>
<dbReference type="InterPro" id="IPR029149">
    <property type="entry name" value="Creatin/AminoP/Spt16_N"/>
</dbReference>
<dbReference type="GO" id="GO:0004177">
    <property type="term" value="F:aminopeptidase activity"/>
    <property type="evidence" value="ECO:0007669"/>
    <property type="project" value="UniProtKB-ARBA"/>
</dbReference>
<dbReference type="Pfam" id="PF00557">
    <property type="entry name" value="Peptidase_M24"/>
    <property type="match status" value="1"/>
</dbReference>
<dbReference type="CDD" id="cd01092">
    <property type="entry name" value="APP-like"/>
    <property type="match status" value="1"/>
</dbReference>
<dbReference type="PROSITE" id="PS00491">
    <property type="entry name" value="PROLINE_PEPTIDASE"/>
    <property type="match status" value="1"/>
</dbReference>
<evidence type="ECO:0000259" key="6">
    <source>
        <dbReference type="Pfam" id="PF00557"/>
    </source>
</evidence>
<gene>
    <name evidence="8" type="ORF">SAMN04488127_1619</name>
</gene>
<dbReference type="InterPro" id="IPR000994">
    <property type="entry name" value="Pept_M24"/>
</dbReference>
<comment type="similarity">
    <text evidence="2">Belongs to the peptidase M24B family.</text>
</comment>
<dbReference type="EMBL" id="FNZF01000002">
    <property type="protein sequence ID" value="SEJ32151.1"/>
    <property type="molecule type" value="Genomic_DNA"/>
</dbReference>
<reference evidence="9" key="1">
    <citation type="submission" date="2016-10" db="EMBL/GenBank/DDBJ databases">
        <authorList>
            <person name="Varghese N."/>
            <person name="Submissions S."/>
        </authorList>
    </citation>
    <scope>NUCLEOTIDE SEQUENCE [LARGE SCALE GENOMIC DNA]</scope>
    <source>
        <strain evidence="9">CGMCC 1.6763</strain>
    </source>
</reference>
<dbReference type="PANTHER" id="PTHR46112:SF10">
    <property type="entry name" value="DIPEPTIDASE YKVY-RELATED"/>
    <property type="match status" value="1"/>
</dbReference>
<evidence type="ECO:0000313" key="9">
    <source>
        <dbReference type="Proteomes" id="UP000199200"/>
    </source>
</evidence>
<comment type="cofactor">
    <cofactor evidence="1">
        <name>Mn(2+)</name>
        <dbReference type="ChEBI" id="CHEBI:29035"/>
    </cofactor>
</comment>